<proteinExistence type="predicted"/>
<organism evidence="1 2">
    <name type="scientific">Rhodococcoides corynebacterioides</name>
    <dbReference type="NCBI Taxonomy" id="53972"/>
    <lineage>
        <taxon>Bacteria</taxon>
        <taxon>Bacillati</taxon>
        <taxon>Actinomycetota</taxon>
        <taxon>Actinomycetes</taxon>
        <taxon>Mycobacteriales</taxon>
        <taxon>Nocardiaceae</taxon>
        <taxon>Rhodococcoides</taxon>
    </lineage>
</organism>
<accession>A0ABS2KUV6</accession>
<dbReference type="EMBL" id="JAFBBK010000001">
    <property type="protein sequence ID" value="MBM7415733.1"/>
    <property type="molecule type" value="Genomic_DNA"/>
</dbReference>
<dbReference type="Proteomes" id="UP000703038">
    <property type="component" value="Unassembled WGS sequence"/>
</dbReference>
<protein>
    <recommendedName>
        <fullName evidence="3">Post-SET domain-containing protein</fullName>
    </recommendedName>
</protein>
<dbReference type="RefSeq" id="WP_204868720.1">
    <property type="nucleotide sequence ID" value="NZ_JAFBBK010000001.1"/>
</dbReference>
<reference evidence="1 2" key="1">
    <citation type="submission" date="2021-01" db="EMBL/GenBank/DDBJ databases">
        <title>Genomics of switchgrass bacterial isolates.</title>
        <authorList>
            <person name="Shade A."/>
        </authorList>
    </citation>
    <scope>NUCLEOTIDE SEQUENCE [LARGE SCALE GENOMIC DNA]</scope>
    <source>
        <strain evidence="1 2">PvP111</strain>
    </source>
</reference>
<evidence type="ECO:0008006" key="3">
    <source>
        <dbReference type="Google" id="ProtNLM"/>
    </source>
</evidence>
<gene>
    <name evidence="1" type="ORF">JOE42_002466</name>
</gene>
<sequence length="65" mass="7282">MREVAALVAEPGSQYGSRWNAEPYRFCDCDDEECVGGAVYCENRVYAHEELGRVLGRPDRQRGGS</sequence>
<keyword evidence="2" id="KW-1185">Reference proteome</keyword>
<comment type="caution">
    <text evidence="1">The sequence shown here is derived from an EMBL/GenBank/DDBJ whole genome shotgun (WGS) entry which is preliminary data.</text>
</comment>
<name>A0ABS2KUV6_9NOCA</name>
<evidence type="ECO:0000313" key="1">
    <source>
        <dbReference type="EMBL" id="MBM7415733.1"/>
    </source>
</evidence>
<evidence type="ECO:0000313" key="2">
    <source>
        <dbReference type="Proteomes" id="UP000703038"/>
    </source>
</evidence>